<evidence type="ECO:0000256" key="2">
    <source>
        <dbReference type="ARBA" id="ARBA00022553"/>
    </source>
</evidence>
<dbReference type="PANTHER" id="PTHR10426:SF88">
    <property type="entry name" value="ADIPOCYTE PLASMA MEMBRANE-ASSOCIATED PROTEIN HEMOMUCIN-RELATED"/>
    <property type="match status" value="1"/>
</dbReference>
<sequence length="277" mass="29102">MLNASGDLLIADAARGLVVVDRSSRRTAVLSARVSPGAGPHAGTPIMLADDLDIAGDGTIYFSDATAFAPPRQVDGSYDAMAPATKTMLEASCTGRLLRYDPASGHTAVLADGIWFANGVALAPDESYVVVAETLGARLLRVWLRGPKAGKTEVFADNLPGLPDGLSRASSPPGAFWVACVRVPPCKGLQSLETLARWRLLRWALLRLPLPRPLDSPHGLVLKVDDSGRVIQALHDATGEAARTVTAVTEHAGKLYLGSLAPDLHATPVLDLAAVPR</sequence>
<gene>
    <name evidence="5" type="ORF">WJX81_000750</name>
</gene>
<feature type="domain" description="Strictosidine synthase conserved region" evidence="4">
    <location>
        <begin position="50"/>
        <end position="146"/>
    </location>
</feature>
<keyword evidence="6" id="KW-1185">Reference proteome</keyword>
<evidence type="ECO:0000256" key="3">
    <source>
        <dbReference type="ARBA" id="ARBA00023180"/>
    </source>
</evidence>
<accession>A0AAW1SIG9</accession>
<evidence type="ECO:0000256" key="1">
    <source>
        <dbReference type="ARBA" id="ARBA00009191"/>
    </source>
</evidence>
<dbReference type="EMBL" id="JALJOU010000002">
    <property type="protein sequence ID" value="KAK9845730.1"/>
    <property type="molecule type" value="Genomic_DNA"/>
</dbReference>
<dbReference type="InterPro" id="IPR011042">
    <property type="entry name" value="6-blade_b-propeller_TolB-like"/>
</dbReference>
<comment type="similarity">
    <text evidence="1">Belongs to the strictosidine synthase family.</text>
</comment>
<keyword evidence="2" id="KW-0597">Phosphoprotein</keyword>
<comment type="caution">
    <text evidence="5">The sequence shown here is derived from an EMBL/GenBank/DDBJ whole genome shotgun (WGS) entry which is preliminary data.</text>
</comment>
<dbReference type="PANTHER" id="PTHR10426">
    <property type="entry name" value="STRICTOSIDINE SYNTHASE-RELATED"/>
    <property type="match status" value="1"/>
</dbReference>
<dbReference type="Pfam" id="PF03088">
    <property type="entry name" value="Str_synth"/>
    <property type="match status" value="1"/>
</dbReference>
<keyword evidence="3" id="KW-0325">Glycoprotein</keyword>
<dbReference type="GO" id="GO:0016787">
    <property type="term" value="F:hydrolase activity"/>
    <property type="evidence" value="ECO:0007669"/>
    <property type="project" value="TreeGrafter"/>
</dbReference>
<protein>
    <recommendedName>
        <fullName evidence="4">Strictosidine synthase conserved region domain-containing protein</fullName>
    </recommendedName>
</protein>
<dbReference type="SUPFAM" id="SSF63829">
    <property type="entry name" value="Calcium-dependent phosphotriesterase"/>
    <property type="match status" value="1"/>
</dbReference>
<evidence type="ECO:0000313" key="6">
    <source>
        <dbReference type="Proteomes" id="UP001445335"/>
    </source>
</evidence>
<organism evidence="5 6">
    <name type="scientific">Elliptochloris bilobata</name>
    <dbReference type="NCBI Taxonomy" id="381761"/>
    <lineage>
        <taxon>Eukaryota</taxon>
        <taxon>Viridiplantae</taxon>
        <taxon>Chlorophyta</taxon>
        <taxon>core chlorophytes</taxon>
        <taxon>Trebouxiophyceae</taxon>
        <taxon>Trebouxiophyceae incertae sedis</taxon>
        <taxon>Elliptochloris clade</taxon>
        <taxon>Elliptochloris</taxon>
    </lineage>
</organism>
<evidence type="ECO:0000313" key="5">
    <source>
        <dbReference type="EMBL" id="KAK9845730.1"/>
    </source>
</evidence>
<dbReference type="GO" id="GO:0012505">
    <property type="term" value="C:endomembrane system"/>
    <property type="evidence" value="ECO:0007669"/>
    <property type="project" value="TreeGrafter"/>
</dbReference>
<name>A0AAW1SIG9_9CHLO</name>
<reference evidence="5 6" key="1">
    <citation type="journal article" date="2024" name="Nat. Commun.">
        <title>Phylogenomics reveals the evolutionary origins of lichenization in chlorophyte algae.</title>
        <authorList>
            <person name="Puginier C."/>
            <person name="Libourel C."/>
            <person name="Otte J."/>
            <person name="Skaloud P."/>
            <person name="Haon M."/>
            <person name="Grisel S."/>
            <person name="Petersen M."/>
            <person name="Berrin J.G."/>
            <person name="Delaux P.M."/>
            <person name="Dal Grande F."/>
            <person name="Keller J."/>
        </authorList>
    </citation>
    <scope>NUCLEOTIDE SEQUENCE [LARGE SCALE GENOMIC DNA]</scope>
    <source>
        <strain evidence="5 6">SAG 245.80</strain>
    </source>
</reference>
<dbReference type="AlphaFoldDB" id="A0AAW1SIG9"/>
<dbReference type="InterPro" id="IPR018119">
    <property type="entry name" value="Strictosidine_synth_cons-reg"/>
</dbReference>
<dbReference type="Proteomes" id="UP001445335">
    <property type="component" value="Unassembled WGS sequence"/>
</dbReference>
<evidence type="ECO:0000259" key="4">
    <source>
        <dbReference type="Pfam" id="PF03088"/>
    </source>
</evidence>
<proteinExistence type="inferred from homology"/>
<dbReference type="Gene3D" id="2.120.10.30">
    <property type="entry name" value="TolB, C-terminal domain"/>
    <property type="match status" value="1"/>
</dbReference>